<keyword evidence="3" id="KW-0547">Nucleotide-binding</keyword>
<evidence type="ECO:0000256" key="5">
    <source>
        <dbReference type="ARBA" id="ARBA00022989"/>
    </source>
</evidence>
<evidence type="ECO:0000313" key="8">
    <source>
        <dbReference type="Proteomes" id="UP000066624"/>
    </source>
</evidence>
<dbReference type="InterPro" id="IPR011527">
    <property type="entry name" value="ABC1_TM_dom"/>
</dbReference>
<keyword evidence="8" id="KW-1185">Reference proteome</keyword>
<dbReference type="PANTHER" id="PTHR24221:SF654">
    <property type="entry name" value="ATP-BINDING CASSETTE SUB-FAMILY B MEMBER 6"/>
    <property type="match status" value="1"/>
</dbReference>
<dbReference type="PROSITE" id="PS50929">
    <property type="entry name" value="ABC_TM1F"/>
    <property type="match status" value="1"/>
</dbReference>
<dbReference type="AlphaFoldDB" id="A0A0K0XW28"/>
<dbReference type="SMART" id="SM00382">
    <property type="entry name" value="AAA"/>
    <property type="match status" value="1"/>
</dbReference>
<dbReference type="GO" id="GO:0016887">
    <property type="term" value="F:ATP hydrolysis activity"/>
    <property type="evidence" value="ECO:0007669"/>
    <property type="project" value="InterPro"/>
</dbReference>
<dbReference type="GO" id="GO:0034040">
    <property type="term" value="F:ATPase-coupled lipid transmembrane transporter activity"/>
    <property type="evidence" value="ECO:0007669"/>
    <property type="project" value="TreeGrafter"/>
</dbReference>
<evidence type="ECO:0000313" key="7">
    <source>
        <dbReference type="EMBL" id="AKS41821.1"/>
    </source>
</evidence>
<sequence>MSKPSSSTVATLTQGGAASMLLAFARAYPGRTALALLALIIAGVLDGLGLSMILGMLNLATGTDEEPSAPEQAALEVVAWLGIEPTTTSLLTLGVVLIAVKAAIVLLANRQVGYTVAHVATDLRLRLIRAVTASRWRYYLSQPVGKLSNAVATEAHRASEGFFHGAVMATQGINALIYASLALMISLKASLIALAFGGFLLGLLHFLVRTAGRAGRDQTGLMSSMLAVMTDQLGAVKPLKAMAREEHIDALMSSQTRDLKTALRHQVLSKAGLQALQEPLLAILVGIGFFYFLVQMNLPMATVMMMIFLIARSVNHLAKAQRSLQHMAISESAYWSLRQTIEEAEAEREPPRGHRTPSLEQGIEFDHVRFAYDREPVVDGLSFRIPAGQLTVLTGPSGSGKTTIIDLAAGLLHADSGRVLIDGQPLDEIDHRQWRRMIGYVPQDPLLINDTLLRNLTLGEDGIPRERILAAIEQADAGEFVRALPDGLDTVLGERGGRLSGGQRQRLAIARALIHQPRLLILDEATSSLDEVAESAVVETVQHLKGQLTLLAVSHDRALVDIADQVIRLEPASSQGKAEAGDDA</sequence>
<dbReference type="InterPro" id="IPR039421">
    <property type="entry name" value="Type_1_exporter"/>
</dbReference>
<proteinExistence type="predicted"/>
<dbReference type="SUPFAM" id="SSF90123">
    <property type="entry name" value="ABC transporter transmembrane region"/>
    <property type="match status" value="1"/>
</dbReference>
<dbReference type="Gene3D" id="1.20.1560.10">
    <property type="entry name" value="ABC transporter type 1, transmembrane domain"/>
    <property type="match status" value="1"/>
</dbReference>
<dbReference type="SUPFAM" id="SSF52540">
    <property type="entry name" value="P-loop containing nucleoside triphosphate hydrolases"/>
    <property type="match status" value="1"/>
</dbReference>
<protein>
    <submittedName>
        <fullName evidence="7">ABC transporter protein</fullName>
    </submittedName>
</protein>
<evidence type="ECO:0000256" key="2">
    <source>
        <dbReference type="ARBA" id="ARBA00022692"/>
    </source>
</evidence>
<dbReference type="Gene3D" id="3.40.50.300">
    <property type="entry name" value="P-loop containing nucleotide triphosphate hydrolases"/>
    <property type="match status" value="1"/>
</dbReference>
<keyword evidence="6" id="KW-0472">Membrane</keyword>
<evidence type="ECO:0000256" key="1">
    <source>
        <dbReference type="ARBA" id="ARBA00004651"/>
    </source>
</evidence>
<accession>A0A0K0XW28</accession>
<dbReference type="GO" id="GO:0005524">
    <property type="term" value="F:ATP binding"/>
    <property type="evidence" value="ECO:0007669"/>
    <property type="project" value="UniProtKB-KW"/>
</dbReference>
<dbReference type="InterPro" id="IPR017871">
    <property type="entry name" value="ABC_transporter-like_CS"/>
</dbReference>
<reference evidence="7 8" key="1">
    <citation type="submission" date="2015-07" db="EMBL/GenBank/DDBJ databases">
        <authorList>
            <person name="Noorani M."/>
        </authorList>
    </citation>
    <scope>NUCLEOTIDE SEQUENCE [LARGE SCALE GENOMIC DNA]</scope>
    <source>
        <strain evidence="7 8">KCTC 42284</strain>
    </source>
</reference>
<dbReference type="PROSITE" id="PS50893">
    <property type="entry name" value="ABC_TRANSPORTER_2"/>
    <property type="match status" value="1"/>
</dbReference>
<dbReference type="PATRIC" id="fig|1579979.3.peg.1485"/>
<evidence type="ECO:0000256" key="3">
    <source>
        <dbReference type="ARBA" id="ARBA00022741"/>
    </source>
</evidence>
<evidence type="ECO:0000256" key="4">
    <source>
        <dbReference type="ARBA" id="ARBA00022840"/>
    </source>
</evidence>
<dbReference type="Proteomes" id="UP000066624">
    <property type="component" value="Chromosome"/>
</dbReference>
<keyword evidence="4" id="KW-0067">ATP-binding</keyword>
<dbReference type="GO" id="GO:0005886">
    <property type="term" value="C:plasma membrane"/>
    <property type="evidence" value="ECO:0007669"/>
    <property type="project" value="UniProtKB-SubCell"/>
</dbReference>
<keyword evidence="2" id="KW-0812">Transmembrane</keyword>
<dbReference type="EMBL" id="CP012154">
    <property type="protein sequence ID" value="AKS41821.1"/>
    <property type="molecule type" value="Genomic_DNA"/>
</dbReference>
<dbReference type="PROSITE" id="PS00211">
    <property type="entry name" value="ABC_TRANSPORTER_1"/>
    <property type="match status" value="1"/>
</dbReference>
<dbReference type="InterPro" id="IPR027417">
    <property type="entry name" value="P-loop_NTPase"/>
</dbReference>
<dbReference type="KEGG" id="wma:WM2015_1449"/>
<dbReference type="InterPro" id="IPR003439">
    <property type="entry name" value="ABC_transporter-like_ATP-bd"/>
</dbReference>
<dbReference type="GO" id="GO:0140359">
    <property type="term" value="F:ABC-type transporter activity"/>
    <property type="evidence" value="ECO:0007669"/>
    <property type="project" value="InterPro"/>
</dbReference>
<organism evidence="7 8">
    <name type="scientific">Wenzhouxiangella marina</name>
    <dbReference type="NCBI Taxonomy" id="1579979"/>
    <lineage>
        <taxon>Bacteria</taxon>
        <taxon>Pseudomonadati</taxon>
        <taxon>Pseudomonadota</taxon>
        <taxon>Gammaproteobacteria</taxon>
        <taxon>Chromatiales</taxon>
        <taxon>Wenzhouxiangellaceae</taxon>
        <taxon>Wenzhouxiangella</taxon>
    </lineage>
</organism>
<gene>
    <name evidence="7" type="ORF">WM2015_1449</name>
</gene>
<name>A0A0K0XW28_9GAMM</name>
<dbReference type="Pfam" id="PF00664">
    <property type="entry name" value="ABC_membrane"/>
    <property type="match status" value="1"/>
</dbReference>
<evidence type="ECO:0000256" key="6">
    <source>
        <dbReference type="ARBA" id="ARBA00023136"/>
    </source>
</evidence>
<dbReference type="STRING" id="1579979.WM2015_1449"/>
<keyword evidence="5" id="KW-1133">Transmembrane helix</keyword>
<dbReference type="RefSeq" id="WP_049725431.1">
    <property type="nucleotide sequence ID" value="NZ_CP012154.1"/>
</dbReference>
<dbReference type="InterPro" id="IPR003593">
    <property type="entry name" value="AAA+_ATPase"/>
</dbReference>
<dbReference type="InterPro" id="IPR036640">
    <property type="entry name" value="ABC1_TM_sf"/>
</dbReference>
<comment type="subcellular location">
    <subcellularLocation>
        <location evidence="1">Cell membrane</location>
        <topology evidence="1">Multi-pass membrane protein</topology>
    </subcellularLocation>
</comment>
<dbReference type="PANTHER" id="PTHR24221">
    <property type="entry name" value="ATP-BINDING CASSETTE SUB-FAMILY B"/>
    <property type="match status" value="1"/>
</dbReference>
<dbReference type="Pfam" id="PF00005">
    <property type="entry name" value="ABC_tran"/>
    <property type="match status" value="1"/>
</dbReference>